<dbReference type="InterPro" id="IPR051447">
    <property type="entry name" value="Lipoprotein-release_system"/>
</dbReference>
<evidence type="ECO:0000313" key="9">
    <source>
        <dbReference type="EMBL" id="AKI96944.1"/>
    </source>
</evidence>
<dbReference type="RefSeq" id="WP_047754079.1">
    <property type="nucleotide sequence ID" value="NZ_CAJUHA010000019.1"/>
</dbReference>
<dbReference type="Pfam" id="PF02687">
    <property type="entry name" value="FtsX"/>
    <property type="match status" value="1"/>
</dbReference>
<evidence type="ECO:0000256" key="1">
    <source>
        <dbReference type="ARBA" id="ARBA00004651"/>
    </source>
</evidence>
<dbReference type="PANTHER" id="PTHR30489:SF0">
    <property type="entry name" value="LIPOPROTEIN-RELEASING SYSTEM TRANSMEMBRANE PROTEIN LOLE"/>
    <property type="match status" value="1"/>
</dbReference>
<dbReference type="AlphaFoldDB" id="A0A0G2ZBM1"/>
<feature type="transmembrane region" description="Helical" evidence="7">
    <location>
        <begin position="21"/>
        <end position="43"/>
    </location>
</feature>
<dbReference type="InterPro" id="IPR003838">
    <property type="entry name" value="ABC3_permease_C"/>
</dbReference>
<keyword evidence="6 7" id="KW-0472">Membrane</keyword>
<dbReference type="PATRIC" id="fig|1330330.3.peg.586"/>
<evidence type="ECO:0000256" key="3">
    <source>
        <dbReference type="ARBA" id="ARBA00022475"/>
    </source>
</evidence>
<keyword evidence="3" id="KW-1003">Cell membrane</keyword>
<dbReference type="OrthoDB" id="44827at2"/>
<name>A0A0G2ZBM1_9BACT</name>
<evidence type="ECO:0000256" key="6">
    <source>
        <dbReference type="ARBA" id="ARBA00023136"/>
    </source>
</evidence>
<evidence type="ECO:0000256" key="2">
    <source>
        <dbReference type="ARBA" id="ARBA00005236"/>
    </source>
</evidence>
<comment type="subcellular location">
    <subcellularLocation>
        <location evidence="1">Cell membrane</location>
        <topology evidence="1">Multi-pass membrane protein</topology>
    </subcellularLocation>
</comment>
<evidence type="ECO:0000313" key="10">
    <source>
        <dbReference type="Proteomes" id="UP000035159"/>
    </source>
</evidence>
<evidence type="ECO:0000256" key="5">
    <source>
        <dbReference type="ARBA" id="ARBA00022989"/>
    </source>
</evidence>
<feature type="transmembrane region" description="Helical" evidence="7">
    <location>
        <begin position="278"/>
        <end position="306"/>
    </location>
</feature>
<dbReference type="GO" id="GO:0044874">
    <property type="term" value="P:lipoprotein localization to outer membrane"/>
    <property type="evidence" value="ECO:0007669"/>
    <property type="project" value="TreeGrafter"/>
</dbReference>
<protein>
    <recommendedName>
        <fullName evidence="8">ABC3 transporter permease C-terminal domain-containing protein</fullName>
    </recommendedName>
</protein>
<dbReference type="KEGG" id="kpf:IX53_02915"/>
<dbReference type="Proteomes" id="UP000035159">
    <property type="component" value="Chromosome"/>
</dbReference>
<sequence>MRKISLAWKLSKNFAFKEKKHFVIPVFAIGIGFAGLMVVLAVIHGFDALLLDSLTGFFPHLLVDSDIKPVEDTNEFIAVFRIGMSEGVLSNGRDFKGVIIYDTDQVGLNFFSKFIVSGRYPEAGEVLLGSRLSENMNLEPGEKVNITRVVDGKPVSTEKTISGILRTGIYQFDSTICITRSRDGSFWAVYLDDPRNAEKVRIKLEKELTGDIYTWTELNGSFAKAVKIDEFFALIITFFVVLLSGFGIMNATLYSVLTRKHEIGILSSMGLSPGYIAFVFWLQAIVVSFIGLLIGAALGGVSLLIISNIRIPLPQDVFYATYLPVQLKLTDIFFAIVFEFFLVTMFSLMPTRYIGKIDPTEVLKYE</sequence>
<dbReference type="GO" id="GO:0098797">
    <property type="term" value="C:plasma membrane protein complex"/>
    <property type="evidence" value="ECO:0007669"/>
    <property type="project" value="TreeGrafter"/>
</dbReference>
<gene>
    <name evidence="9" type="ORF">IX53_02915</name>
</gene>
<reference evidence="9 10" key="1">
    <citation type="submission" date="2015-04" db="EMBL/GenBank/DDBJ databases">
        <title>Complete Genome Sequence of Kosmotoga pacifica SLHLJ1.</title>
        <authorList>
            <person name="Jiang L.J."/>
            <person name="Shao Z.Z."/>
            <person name="Jebbar M."/>
        </authorList>
    </citation>
    <scope>NUCLEOTIDE SEQUENCE [LARGE SCALE GENOMIC DNA]</scope>
    <source>
        <strain evidence="9 10">SLHLJ1</strain>
    </source>
</reference>
<dbReference type="EMBL" id="CP011232">
    <property type="protein sequence ID" value="AKI96944.1"/>
    <property type="molecule type" value="Genomic_DNA"/>
</dbReference>
<evidence type="ECO:0000259" key="8">
    <source>
        <dbReference type="Pfam" id="PF02687"/>
    </source>
</evidence>
<evidence type="ECO:0000256" key="7">
    <source>
        <dbReference type="SAM" id="Phobius"/>
    </source>
</evidence>
<feature type="transmembrane region" description="Helical" evidence="7">
    <location>
        <begin position="231"/>
        <end position="257"/>
    </location>
</feature>
<accession>A0A0G2ZBM1</accession>
<keyword evidence="10" id="KW-1185">Reference proteome</keyword>
<dbReference type="STRING" id="1330330.IX53_02915"/>
<comment type="similarity">
    <text evidence="2">Belongs to the ABC-4 integral membrane protein family. LolC/E subfamily.</text>
</comment>
<dbReference type="PANTHER" id="PTHR30489">
    <property type="entry name" value="LIPOPROTEIN-RELEASING SYSTEM TRANSMEMBRANE PROTEIN LOLE"/>
    <property type="match status" value="1"/>
</dbReference>
<proteinExistence type="inferred from homology"/>
<keyword evidence="5 7" id="KW-1133">Transmembrane helix</keyword>
<keyword evidence="4 7" id="KW-0812">Transmembrane</keyword>
<evidence type="ECO:0000256" key="4">
    <source>
        <dbReference type="ARBA" id="ARBA00022692"/>
    </source>
</evidence>
<organism evidence="9 10">
    <name type="scientific">Kosmotoga pacifica</name>
    <dbReference type="NCBI Taxonomy" id="1330330"/>
    <lineage>
        <taxon>Bacteria</taxon>
        <taxon>Thermotogati</taxon>
        <taxon>Thermotogota</taxon>
        <taxon>Thermotogae</taxon>
        <taxon>Kosmotogales</taxon>
        <taxon>Kosmotogaceae</taxon>
        <taxon>Kosmotoga</taxon>
    </lineage>
</organism>
<feature type="domain" description="ABC3 transporter permease C-terminal" evidence="8">
    <location>
        <begin position="235"/>
        <end position="359"/>
    </location>
</feature>
<feature type="transmembrane region" description="Helical" evidence="7">
    <location>
        <begin position="332"/>
        <end position="349"/>
    </location>
</feature>